<feature type="chain" id="PRO_5011467105" description="Por secretion system C-terminal sorting domain-containing protein" evidence="1">
    <location>
        <begin position="23"/>
        <end position="195"/>
    </location>
</feature>
<gene>
    <name evidence="2" type="ORF">SAMN04488514_115114</name>
</gene>
<dbReference type="Proteomes" id="UP000199440">
    <property type="component" value="Unassembled WGS sequence"/>
</dbReference>
<keyword evidence="3" id="KW-1185">Reference proteome</keyword>
<organism evidence="2 3">
    <name type="scientific">Kriegella aquimaris</name>
    <dbReference type="NCBI Taxonomy" id="192904"/>
    <lineage>
        <taxon>Bacteria</taxon>
        <taxon>Pseudomonadati</taxon>
        <taxon>Bacteroidota</taxon>
        <taxon>Flavobacteriia</taxon>
        <taxon>Flavobacteriales</taxon>
        <taxon>Flavobacteriaceae</taxon>
        <taxon>Kriegella</taxon>
    </lineage>
</organism>
<dbReference type="EMBL" id="FNGV01000015">
    <property type="protein sequence ID" value="SDM84053.1"/>
    <property type="molecule type" value="Genomic_DNA"/>
</dbReference>
<feature type="signal peptide" evidence="1">
    <location>
        <begin position="1"/>
        <end position="22"/>
    </location>
</feature>
<name>A0A1G9WIH1_9FLAO</name>
<protein>
    <recommendedName>
        <fullName evidence="4">Por secretion system C-terminal sorting domain-containing protein</fullName>
    </recommendedName>
</protein>
<dbReference type="RefSeq" id="WP_089894593.1">
    <property type="nucleotide sequence ID" value="NZ_FNGV01000015.1"/>
</dbReference>
<evidence type="ECO:0008006" key="4">
    <source>
        <dbReference type="Google" id="ProtNLM"/>
    </source>
</evidence>
<dbReference type="AlphaFoldDB" id="A0A1G9WIH1"/>
<proteinExistence type="predicted"/>
<accession>A0A1G9WIH1</accession>
<dbReference type="OrthoDB" id="1122048at2"/>
<reference evidence="2 3" key="1">
    <citation type="submission" date="2016-10" db="EMBL/GenBank/DDBJ databases">
        <authorList>
            <person name="de Groot N.N."/>
        </authorList>
    </citation>
    <scope>NUCLEOTIDE SEQUENCE [LARGE SCALE GENOMIC DNA]</scope>
    <source>
        <strain evidence="2 3">DSM 19886</strain>
    </source>
</reference>
<keyword evidence="1" id="KW-0732">Signal</keyword>
<evidence type="ECO:0000256" key="1">
    <source>
        <dbReference type="SAM" id="SignalP"/>
    </source>
</evidence>
<sequence length="195" mass="22177">MKKVLKLTAVLAFMFVTSKGMANEPKLNVLSNTNTKSLVFELDPSSKDTSVKFFDIDGNIMYSEAVSGKYAYTKKFDLKDLKDGSYYLKVDNALREIVYTLEVDATDVKIVEKKENAKPVFKVAEGMVFLNLLNLDAKKVEIKIYDSSNRTLFEEVVSDELKIEKAFNFKNAFKDSYTLVVKDSNGVYYKDFVVN</sequence>
<evidence type="ECO:0000313" key="3">
    <source>
        <dbReference type="Proteomes" id="UP000199440"/>
    </source>
</evidence>
<dbReference type="STRING" id="192904.SAMN04488514_115114"/>
<evidence type="ECO:0000313" key="2">
    <source>
        <dbReference type="EMBL" id="SDM84053.1"/>
    </source>
</evidence>